<dbReference type="Pfam" id="PF07238">
    <property type="entry name" value="PilZ"/>
    <property type="match status" value="1"/>
</dbReference>
<accession>A0A7X6DNU7</accession>
<proteinExistence type="predicted"/>
<dbReference type="EMBL" id="VTOW01000001">
    <property type="protein sequence ID" value="NKE70681.1"/>
    <property type="molecule type" value="Genomic_DNA"/>
</dbReference>
<dbReference type="GO" id="GO:0035438">
    <property type="term" value="F:cyclic-di-GMP binding"/>
    <property type="evidence" value="ECO:0007669"/>
    <property type="project" value="InterPro"/>
</dbReference>
<comment type="caution">
    <text evidence="2">The sequence shown here is derived from an EMBL/GenBank/DDBJ whole genome shotgun (WGS) entry which is preliminary data.</text>
</comment>
<gene>
    <name evidence="2" type="ORF">MNODULE_08020</name>
</gene>
<feature type="domain" description="PilZ" evidence="1">
    <location>
        <begin position="7"/>
        <end position="115"/>
    </location>
</feature>
<evidence type="ECO:0000313" key="3">
    <source>
        <dbReference type="Proteomes" id="UP000534783"/>
    </source>
</evidence>
<dbReference type="Proteomes" id="UP000534783">
    <property type="component" value="Unassembled WGS sequence"/>
</dbReference>
<dbReference type="AlphaFoldDB" id="A0A7X6DNU7"/>
<evidence type="ECO:0000313" key="2">
    <source>
        <dbReference type="EMBL" id="NKE70681.1"/>
    </source>
</evidence>
<sequence length="127" mass="14458">MENSPDKRKSTRLEGVTLPVEYALSNQHFQRARAMGIGEAGFMLLLEEALSMGTPVQVKLYLPKTLFPFSNWQTIPLEAQVVRVDSQTDPDGCYRHGLLITKIADQDGLTLKRYVHLSHWMKEKIQS</sequence>
<name>A0A7X6DNU7_9BACT</name>
<reference evidence="2 3" key="1">
    <citation type="journal article" date="2020" name="Nature">
        <title>Bacterial chemolithoautotrophy via manganese oxidation.</title>
        <authorList>
            <person name="Yu H."/>
            <person name="Leadbetter J.R."/>
        </authorList>
    </citation>
    <scope>NUCLEOTIDE SEQUENCE [LARGE SCALE GENOMIC DNA]</scope>
    <source>
        <strain evidence="2 3">Mn-1</strain>
    </source>
</reference>
<organism evidence="2 3">
    <name type="scientific">Candidatus Manganitrophus noduliformans</name>
    <dbReference type="NCBI Taxonomy" id="2606439"/>
    <lineage>
        <taxon>Bacteria</taxon>
        <taxon>Pseudomonadati</taxon>
        <taxon>Nitrospirota</taxon>
        <taxon>Nitrospiria</taxon>
        <taxon>Candidatus Troglogloeales</taxon>
        <taxon>Candidatus Manganitrophaceae</taxon>
        <taxon>Candidatus Manganitrophus</taxon>
    </lineage>
</organism>
<evidence type="ECO:0000259" key="1">
    <source>
        <dbReference type="Pfam" id="PF07238"/>
    </source>
</evidence>
<dbReference type="RefSeq" id="WP_168058919.1">
    <property type="nucleotide sequence ID" value="NZ_VTOW01000001.1"/>
</dbReference>
<dbReference type="InterPro" id="IPR009875">
    <property type="entry name" value="PilZ_domain"/>
</dbReference>
<keyword evidence="3" id="KW-1185">Reference proteome</keyword>
<protein>
    <submittedName>
        <fullName evidence="2">PilZ domain-containing protein</fullName>
    </submittedName>
</protein>